<dbReference type="Pfam" id="PF02585">
    <property type="entry name" value="PIG-L"/>
    <property type="match status" value="1"/>
</dbReference>
<dbReference type="Proteomes" id="UP001326715">
    <property type="component" value="Chromosome"/>
</dbReference>
<dbReference type="GO" id="GO:0006046">
    <property type="term" value="P:N-acetylglucosamine catabolic process"/>
    <property type="evidence" value="ECO:0007669"/>
    <property type="project" value="UniProtKB-UniRule"/>
</dbReference>
<keyword evidence="6" id="KW-1185">Reference proteome</keyword>
<dbReference type="EC" id="3.5.99.6" evidence="1"/>
<evidence type="ECO:0000313" key="5">
    <source>
        <dbReference type="Proteomes" id="UP000183788"/>
    </source>
</evidence>
<dbReference type="InterPro" id="IPR018321">
    <property type="entry name" value="Glucosamine6P_isomerase_CS"/>
</dbReference>
<dbReference type="PANTHER" id="PTHR42892">
    <property type="entry name" value="GLUCOSAMINE-6-PHOSPHATE DEAMINASE-LIKE PROTEIN BT_0258-RELATED"/>
    <property type="match status" value="1"/>
</dbReference>
<sequence length="641" mass="72427">MTLNHQEIELIDSFEQIAVDIYPTAKDGSKAVAQEIAALIKARQATNKNVVLGLATGSTPKYLYAELVRLHREEGLSFKNVITFNLDEYYPIEPDALQSYNRFMKEQLFNHIDIPEENTHVPDGTIPKEKVKEFAAEYEAKIEAAGGIDLQILGIGTNGHIGFNEPGSALTSHTRLVTLDNSTRMANAFEFSNMSLVPRLAITMGLNTIFKAKRVVLLAWGSHKSKIVQRSVEGHSSDQVPASLLQQHSDCKFVIDEQAAEDLTRNKEPWLTGDCEWTPKLRRKAVTNLALKLNKPILMLTDRDYNENGLNDLIVQYGSAYELNIEEFNGLRDTITGWPGGKPGTQLPSHPERSEPLKKRVLIFSPHPDDDIISMGGTFIRLHEQGHDVHVGYQTSGNIAVTDEFVLRYIDFAVGFEDMFGIDRSKSSQVLADAKAFLGSKKPSQKDSPEIRAIKGLIRRGEAKATCRYVGIPEENIHYNNLPFYETGLIEKAPASQADIDITKDLIRKIKPHQIFCAGDLADPHGTHKVCLEIIFAALDQLKHEEFMKECWVWLYKGAWQEWKINEIEMAVPMSPDQVRQKRLGIFIHQSQKDVVPFQGTDSREFWERAEDRNADTANLYDQLGLQKYAAMEAFVRYHFM</sequence>
<dbReference type="EMBL" id="CP140154">
    <property type="protein sequence ID" value="WQG89165.1"/>
    <property type="molecule type" value="Genomic_DNA"/>
</dbReference>
<dbReference type="OrthoDB" id="9791139at2"/>
<dbReference type="PANTHER" id="PTHR42892:SF1">
    <property type="entry name" value="GLUCOSAMINE-6-PHOSPHATE ISOMERASE"/>
    <property type="match status" value="1"/>
</dbReference>
<name>A0A1K1QJW1_9BACT</name>
<organism evidence="3 5">
    <name type="scientific">Chitinophaga sancti</name>
    <dbReference type="NCBI Taxonomy" id="1004"/>
    <lineage>
        <taxon>Bacteria</taxon>
        <taxon>Pseudomonadati</taxon>
        <taxon>Bacteroidota</taxon>
        <taxon>Chitinophagia</taxon>
        <taxon>Chitinophagales</taxon>
        <taxon>Chitinophagaceae</taxon>
        <taxon>Chitinophaga</taxon>
    </lineage>
</organism>
<keyword evidence="4" id="KW-0378">Hydrolase</keyword>
<reference evidence="4 6" key="2">
    <citation type="submission" date="2023-11" db="EMBL/GenBank/DDBJ databases">
        <title>MicrobeMod: A computational toolkit for identifying prokaryotic methylation and restriction-modification with nanopore sequencing.</title>
        <authorList>
            <person name="Crits-Christoph A."/>
            <person name="Kang S.C."/>
            <person name="Lee H."/>
            <person name="Ostrov N."/>
        </authorList>
    </citation>
    <scope>NUCLEOTIDE SEQUENCE [LARGE SCALE GENOMIC DNA]</scope>
    <source>
        <strain evidence="4 6">ATCC 23090</strain>
    </source>
</reference>
<evidence type="ECO:0000313" key="6">
    <source>
        <dbReference type="Proteomes" id="UP001326715"/>
    </source>
</evidence>
<dbReference type="InterPro" id="IPR006148">
    <property type="entry name" value="Glc/Gal-6P_isomerase"/>
</dbReference>
<dbReference type="EMBL" id="FPIZ01000008">
    <property type="protein sequence ID" value="SFW59923.1"/>
    <property type="molecule type" value="Genomic_DNA"/>
</dbReference>
<dbReference type="GO" id="GO:0005975">
    <property type="term" value="P:carbohydrate metabolic process"/>
    <property type="evidence" value="ECO:0007669"/>
    <property type="project" value="InterPro"/>
</dbReference>
<dbReference type="CDD" id="cd01399">
    <property type="entry name" value="GlcN6P_deaminase"/>
    <property type="match status" value="1"/>
</dbReference>
<dbReference type="Gene3D" id="3.40.50.1360">
    <property type="match status" value="1"/>
</dbReference>
<dbReference type="NCBIfam" id="NF002557">
    <property type="entry name" value="PRK02122.1"/>
    <property type="match status" value="1"/>
</dbReference>
<dbReference type="GO" id="GO:0004342">
    <property type="term" value="F:glucosamine-6-phosphate deaminase activity"/>
    <property type="evidence" value="ECO:0007669"/>
    <property type="project" value="UniProtKB-UniRule"/>
</dbReference>
<dbReference type="RefSeq" id="WP_072361090.1">
    <property type="nucleotide sequence ID" value="NZ_CBHWAX010000032.1"/>
</dbReference>
<dbReference type="SUPFAM" id="SSF100950">
    <property type="entry name" value="NagB/RpiA/CoA transferase-like"/>
    <property type="match status" value="1"/>
</dbReference>
<evidence type="ECO:0000313" key="4">
    <source>
        <dbReference type="EMBL" id="WQG89165.1"/>
    </source>
</evidence>
<proteinExistence type="predicted"/>
<gene>
    <name evidence="4" type="primary">nagB</name>
    <name evidence="3" type="ORF">SAMN05661012_02820</name>
    <name evidence="4" type="ORF">SR876_30000</name>
</gene>
<dbReference type="InterPro" id="IPR024078">
    <property type="entry name" value="LmbE-like_dom_sf"/>
</dbReference>
<dbReference type="SUPFAM" id="SSF102588">
    <property type="entry name" value="LmbE-like"/>
    <property type="match status" value="1"/>
</dbReference>
<evidence type="ECO:0000313" key="3">
    <source>
        <dbReference type="EMBL" id="SFW59923.1"/>
    </source>
</evidence>
<reference evidence="3 5" key="1">
    <citation type="submission" date="2016-11" db="EMBL/GenBank/DDBJ databases">
        <authorList>
            <person name="Jaros S."/>
            <person name="Januszkiewicz K."/>
            <person name="Wedrychowicz H."/>
        </authorList>
    </citation>
    <scope>NUCLEOTIDE SEQUENCE [LARGE SCALE GENOMIC DNA]</scope>
    <source>
        <strain evidence="3 5">DSM 784</strain>
    </source>
</reference>
<dbReference type="InterPro" id="IPR052960">
    <property type="entry name" value="GlcN6P_deaminase-like"/>
</dbReference>
<dbReference type="InterPro" id="IPR003737">
    <property type="entry name" value="GlcNAc_PI_deacetylase-related"/>
</dbReference>
<protein>
    <recommendedName>
        <fullName evidence="1">Glucosamine-6-phosphate deaminase</fullName>
        <ecNumber evidence="1">3.5.99.6</ecNumber>
    </recommendedName>
</protein>
<dbReference type="NCBIfam" id="TIGR00502">
    <property type="entry name" value="nagB"/>
    <property type="match status" value="1"/>
</dbReference>
<dbReference type="InterPro" id="IPR037171">
    <property type="entry name" value="NagB/RpiA_transferase-like"/>
</dbReference>
<accession>A0A1K1QJW1</accession>
<dbReference type="Proteomes" id="UP000183788">
    <property type="component" value="Unassembled WGS sequence"/>
</dbReference>
<dbReference type="Pfam" id="PF01182">
    <property type="entry name" value="Glucosamine_iso"/>
    <property type="match status" value="1"/>
</dbReference>
<dbReference type="STRING" id="1004.SAMN05661012_02820"/>
<dbReference type="AlphaFoldDB" id="A0A1K1QJW1"/>
<dbReference type="PROSITE" id="PS01161">
    <property type="entry name" value="GLC_GALNAC_ISOMERASE"/>
    <property type="match status" value="1"/>
</dbReference>
<evidence type="ECO:0000256" key="1">
    <source>
        <dbReference type="NCBIfam" id="TIGR00502"/>
    </source>
</evidence>
<feature type="domain" description="Glucosamine/galactosamine-6-phosphate isomerase" evidence="2">
    <location>
        <begin position="25"/>
        <end position="248"/>
    </location>
</feature>
<dbReference type="InterPro" id="IPR004547">
    <property type="entry name" value="Glucosamine6P_isomerase"/>
</dbReference>
<evidence type="ECO:0000259" key="2">
    <source>
        <dbReference type="Pfam" id="PF01182"/>
    </source>
</evidence>
<dbReference type="Gene3D" id="3.40.50.10320">
    <property type="entry name" value="LmbE-like"/>
    <property type="match status" value="1"/>
</dbReference>